<evidence type="ECO:0000256" key="6">
    <source>
        <dbReference type="ARBA" id="ARBA00023136"/>
    </source>
</evidence>
<keyword evidence="10" id="KW-0732">Signal</keyword>
<dbReference type="InterPro" id="IPR012910">
    <property type="entry name" value="Plug_dom"/>
</dbReference>
<feature type="domain" description="TonB-dependent receptor plug" evidence="12">
    <location>
        <begin position="48"/>
        <end position="141"/>
    </location>
</feature>
<evidence type="ECO:0000313" key="14">
    <source>
        <dbReference type="Proteomes" id="UP001449225"/>
    </source>
</evidence>
<evidence type="ECO:0000256" key="8">
    <source>
        <dbReference type="PROSITE-ProRule" id="PRU01360"/>
    </source>
</evidence>
<feature type="signal peptide" evidence="10">
    <location>
        <begin position="1"/>
        <end position="20"/>
    </location>
</feature>
<dbReference type="RefSeq" id="WP_342853806.1">
    <property type="nucleotide sequence ID" value="NZ_JBBMRA010000002.1"/>
</dbReference>
<comment type="caution">
    <text evidence="13">The sequence shown here is derived from an EMBL/GenBank/DDBJ whole genome shotgun (WGS) entry which is preliminary data.</text>
</comment>
<keyword evidence="6 8" id="KW-0472">Membrane</keyword>
<dbReference type="PANTHER" id="PTHR30069:SF49">
    <property type="entry name" value="OUTER MEMBRANE PROTEIN C"/>
    <property type="match status" value="1"/>
</dbReference>
<sequence length="661" mass="71888">MKKKALALCVAASVSQLAQAGHDSDQNMVIEINQGLPSLETTVSKSTSGVQASPVSDGGELLRSVSGVSAVRMGGRALDPVIRGQKETQLNILLDGGYIHGGCPNRMDPPTAYTSVDSYDRVTVIKGNRTVIYGGGGSGGTVLFERDWPVIDEKGYNADISGSYRGNGEQWELGADIKAGNDDGYIRFIAHEGESENYDDGAGNEVDSKYDSQSNAILAGIRLGENTMLQASFEKANEEDVLFPGAQMNSPYADAENSRLKLEHQFTQGALRSLKVEAYKSDVIHLMDNSMMSSPSTSDTEGMRIVLDANAADIDWTLGADMQNNDRTAIAYMNMNGMAAFSQWPGVSIDQTGIFVEGEKALTRDDVLKAGMRYDRVEASASRAGETFGMATPASQYTAVNGTTETDSDENNVGGFASWTHRLNEQYTIETTFSRSVRTADATERYVAKTGATPWIGNPQLAPEKHHQLEAVLASDQGDLNWTLTGWYNRVDDYILRFKSGGTEQYKNVDATLYGLEAGLSYKLTETLQFGSSLAWLEGENTSDDTNLSRISPLELNTSLDYQKQQWKAGIEWKLVAQQNDVCLSSDACGGQDVRKTPGYGLVNLHGEYAASNGFVVAMGVDNLFDKDYTLHESRDYVLDSAPIQVAEPGQNIWIKLSAHF</sequence>
<evidence type="ECO:0000256" key="2">
    <source>
        <dbReference type="ARBA" id="ARBA00022448"/>
    </source>
</evidence>
<accession>A0ABU9TPC6</accession>
<feature type="domain" description="TonB-dependent receptor-like beta-barrel" evidence="11">
    <location>
        <begin position="158"/>
        <end position="624"/>
    </location>
</feature>
<dbReference type="CDD" id="cd01347">
    <property type="entry name" value="ligand_gated_channel"/>
    <property type="match status" value="1"/>
</dbReference>
<proteinExistence type="inferred from homology"/>
<keyword evidence="7 8" id="KW-0998">Cell outer membrane</keyword>
<reference evidence="13 14" key="1">
    <citation type="submission" date="2024-03" db="EMBL/GenBank/DDBJ databases">
        <title>Community enrichment and isolation of bacterial strains for fucoidan degradation.</title>
        <authorList>
            <person name="Sichert A."/>
        </authorList>
    </citation>
    <scope>NUCLEOTIDE SEQUENCE [LARGE SCALE GENOMIC DNA]</scope>
    <source>
        <strain evidence="13 14">AS76</strain>
    </source>
</reference>
<dbReference type="SUPFAM" id="SSF56935">
    <property type="entry name" value="Porins"/>
    <property type="match status" value="1"/>
</dbReference>
<dbReference type="InterPro" id="IPR000531">
    <property type="entry name" value="Beta-barrel_TonB"/>
</dbReference>
<comment type="similarity">
    <text evidence="8 9">Belongs to the TonB-dependent receptor family.</text>
</comment>
<dbReference type="InterPro" id="IPR039426">
    <property type="entry name" value="TonB-dep_rcpt-like"/>
</dbReference>
<comment type="subcellular location">
    <subcellularLocation>
        <location evidence="1 8">Cell outer membrane</location>
        <topology evidence="1 8">Multi-pass membrane protein</topology>
    </subcellularLocation>
</comment>
<dbReference type="EMBL" id="JBBMRA010000002">
    <property type="protein sequence ID" value="MEM5535562.1"/>
    <property type="molecule type" value="Genomic_DNA"/>
</dbReference>
<keyword evidence="5 9" id="KW-0798">TonB box</keyword>
<dbReference type="Pfam" id="PF07715">
    <property type="entry name" value="Plug"/>
    <property type="match status" value="1"/>
</dbReference>
<keyword evidence="4 8" id="KW-0812">Transmembrane</keyword>
<dbReference type="InterPro" id="IPR010100">
    <property type="entry name" value="TonB-dep_Cu_rcpt"/>
</dbReference>
<keyword evidence="14" id="KW-1185">Reference proteome</keyword>
<evidence type="ECO:0000256" key="4">
    <source>
        <dbReference type="ARBA" id="ARBA00022692"/>
    </source>
</evidence>
<evidence type="ECO:0000259" key="11">
    <source>
        <dbReference type="Pfam" id="PF00593"/>
    </source>
</evidence>
<evidence type="ECO:0000256" key="3">
    <source>
        <dbReference type="ARBA" id="ARBA00022452"/>
    </source>
</evidence>
<name>A0ABU9TPC6_9GAMM</name>
<dbReference type="InterPro" id="IPR037066">
    <property type="entry name" value="Plug_dom_sf"/>
</dbReference>
<protein>
    <submittedName>
        <fullName evidence="13">TonB-dependent copper receptor</fullName>
    </submittedName>
</protein>
<evidence type="ECO:0000313" key="13">
    <source>
        <dbReference type="EMBL" id="MEM5535562.1"/>
    </source>
</evidence>
<dbReference type="PANTHER" id="PTHR30069">
    <property type="entry name" value="TONB-DEPENDENT OUTER MEMBRANE RECEPTOR"/>
    <property type="match status" value="1"/>
</dbReference>
<dbReference type="NCBIfam" id="TIGR01778">
    <property type="entry name" value="TonB-copper"/>
    <property type="match status" value="1"/>
</dbReference>
<dbReference type="PROSITE" id="PS52016">
    <property type="entry name" value="TONB_DEPENDENT_REC_3"/>
    <property type="match status" value="1"/>
</dbReference>
<dbReference type="Gene3D" id="2.40.170.20">
    <property type="entry name" value="TonB-dependent receptor, beta-barrel domain"/>
    <property type="match status" value="1"/>
</dbReference>
<feature type="chain" id="PRO_5046592200" evidence="10">
    <location>
        <begin position="21"/>
        <end position="661"/>
    </location>
</feature>
<keyword evidence="2 8" id="KW-0813">Transport</keyword>
<keyword evidence="13" id="KW-0675">Receptor</keyword>
<organism evidence="13 14">
    <name type="scientific">Neptuniibacter pectenicola</name>
    <dbReference type="NCBI Taxonomy" id="1806669"/>
    <lineage>
        <taxon>Bacteria</taxon>
        <taxon>Pseudomonadati</taxon>
        <taxon>Pseudomonadota</taxon>
        <taxon>Gammaproteobacteria</taxon>
        <taxon>Oceanospirillales</taxon>
        <taxon>Oceanospirillaceae</taxon>
        <taxon>Neptuniibacter</taxon>
    </lineage>
</organism>
<evidence type="ECO:0000256" key="5">
    <source>
        <dbReference type="ARBA" id="ARBA00023077"/>
    </source>
</evidence>
<dbReference type="Pfam" id="PF00593">
    <property type="entry name" value="TonB_dep_Rec_b-barrel"/>
    <property type="match status" value="1"/>
</dbReference>
<evidence type="ECO:0000256" key="1">
    <source>
        <dbReference type="ARBA" id="ARBA00004571"/>
    </source>
</evidence>
<evidence type="ECO:0000256" key="7">
    <source>
        <dbReference type="ARBA" id="ARBA00023237"/>
    </source>
</evidence>
<dbReference type="Proteomes" id="UP001449225">
    <property type="component" value="Unassembled WGS sequence"/>
</dbReference>
<evidence type="ECO:0000256" key="10">
    <source>
        <dbReference type="SAM" id="SignalP"/>
    </source>
</evidence>
<evidence type="ECO:0000259" key="12">
    <source>
        <dbReference type="Pfam" id="PF07715"/>
    </source>
</evidence>
<gene>
    <name evidence="13" type="ORF">WNY58_04060</name>
</gene>
<dbReference type="Gene3D" id="2.170.130.10">
    <property type="entry name" value="TonB-dependent receptor, plug domain"/>
    <property type="match status" value="1"/>
</dbReference>
<keyword evidence="3 8" id="KW-1134">Transmembrane beta strand</keyword>
<dbReference type="InterPro" id="IPR036942">
    <property type="entry name" value="Beta-barrel_TonB_sf"/>
</dbReference>
<evidence type="ECO:0000256" key="9">
    <source>
        <dbReference type="RuleBase" id="RU003357"/>
    </source>
</evidence>